<gene>
    <name evidence="1" type="ORF">CFN78_11700</name>
</gene>
<dbReference type="AlphaFoldDB" id="A0A263D3P5"/>
<protein>
    <recommendedName>
        <fullName evidence="3">GNAT family N-acetyltransferase</fullName>
    </recommendedName>
</protein>
<name>A0A263D3P5_9PSEU</name>
<dbReference type="EMBL" id="NKYE01000006">
    <property type="protein sequence ID" value="OZM73104.1"/>
    <property type="molecule type" value="Genomic_DNA"/>
</dbReference>
<dbReference type="InParanoid" id="A0A263D3P5"/>
<organism evidence="1 2">
    <name type="scientific">Amycolatopsis antarctica</name>
    <dbReference type="NCBI Taxonomy" id="1854586"/>
    <lineage>
        <taxon>Bacteria</taxon>
        <taxon>Bacillati</taxon>
        <taxon>Actinomycetota</taxon>
        <taxon>Actinomycetes</taxon>
        <taxon>Pseudonocardiales</taxon>
        <taxon>Pseudonocardiaceae</taxon>
        <taxon>Amycolatopsis</taxon>
    </lineage>
</organism>
<dbReference type="OrthoDB" id="342444at2"/>
<dbReference type="Proteomes" id="UP000242444">
    <property type="component" value="Unassembled WGS sequence"/>
</dbReference>
<proteinExistence type="predicted"/>
<reference evidence="1 2" key="1">
    <citation type="submission" date="2017-07" db="EMBL/GenBank/DDBJ databases">
        <title>Amycolatopsis antarcticus sp. nov., isolated from the surface of an Antarcticus brown macroalga.</title>
        <authorList>
            <person name="Wang J."/>
            <person name="Leiva S."/>
            <person name="Huang J."/>
            <person name="Huang Y."/>
        </authorList>
    </citation>
    <scope>NUCLEOTIDE SEQUENCE [LARGE SCALE GENOMIC DNA]</scope>
    <source>
        <strain evidence="1 2">AU-G6</strain>
    </source>
</reference>
<comment type="caution">
    <text evidence="1">The sequence shown here is derived from an EMBL/GenBank/DDBJ whole genome shotgun (WGS) entry which is preliminary data.</text>
</comment>
<evidence type="ECO:0000313" key="2">
    <source>
        <dbReference type="Proteomes" id="UP000242444"/>
    </source>
</evidence>
<sequence>MTDIRQTPSLRSRIEGLVGDSFAEYMFWESPGNWRWAKLYDLFPEWQLAVLDTNGELVATLDSVPALWDGTVSGLPGGFDDLIVNAVDAPRDTVWTASSALSLTVGKEHRKAGLPELLLTELRRRSGNAGHRGVLAPVRPTAKVHYPLVPMSEYMTWTDANGRLFDPWLRTHRELGADVVAVAERSLVIRQPVSRWEGVYGRPMPGPGGYLMPGCLTPVQVGTDRMGTYAEPNVWAIHPCRPEAGR</sequence>
<evidence type="ECO:0000313" key="1">
    <source>
        <dbReference type="EMBL" id="OZM73104.1"/>
    </source>
</evidence>
<accession>A0A263D3P5</accession>
<keyword evidence="2" id="KW-1185">Reference proteome</keyword>
<evidence type="ECO:0008006" key="3">
    <source>
        <dbReference type="Google" id="ProtNLM"/>
    </source>
</evidence>
<dbReference type="Gene3D" id="3.40.630.30">
    <property type="match status" value="1"/>
</dbReference>